<dbReference type="InterPro" id="IPR011010">
    <property type="entry name" value="DNA_brk_join_enz"/>
</dbReference>
<dbReference type="EMBL" id="JBHSXX010000001">
    <property type="protein sequence ID" value="MFC6867739.1"/>
    <property type="molecule type" value="Genomic_DNA"/>
</dbReference>
<accession>A0ABW2BZ00</accession>
<reference evidence="2" key="1">
    <citation type="journal article" date="2019" name="Int. J. Syst. Evol. Microbiol.">
        <title>The Global Catalogue of Microorganisms (GCM) 10K type strain sequencing project: providing services to taxonomists for standard genome sequencing and annotation.</title>
        <authorList>
            <consortium name="The Broad Institute Genomics Platform"/>
            <consortium name="The Broad Institute Genome Sequencing Center for Infectious Disease"/>
            <person name="Wu L."/>
            <person name="Ma J."/>
        </authorList>
    </citation>
    <scope>NUCLEOTIDE SEQUENCE [LARGE SCALE GENOMIC DNA]</scope>
    <source>
        <strain evidence="2">KCTC 32255</strain>
    </source>
</reference>
<evidence type="ECO:0008006" key="3">
    <source>
        <dbReference type="Google" id="ProtNLM"/>
    </source>
</evidence>
<dbReference type="InterPro" id="IPR036280">
    <property type="entry name" value="Multihaem_cyt_sf"/>
</dbReference>
<evidence type="ECO:0000313" key="1">
    <source>
        <dbReference type="EMBL" id="MFC6867739.1"/>
    </source>
</evidence>
<name>A0ABW2BZ00_9PSEU</name>
<sequence length="580" mass="64626">MRPPAMREIPCCFECWPGGPVTPPPCRTCGSTKDYYTSGLCARCHSHAPGEKSPRWQSPGLLATHTVVVDACRDCDAWGVTRTYGWLCVGCRSWRERNPRTAICASCDRETHVAANGSCRMCHKNRSLHARAIGQPRPSKISLIEANRFGQQLFFAGMWHREGQGKIPYVKKTVPPDMSLLRPVVYEQLVLLELPRDLKAGLRNGFPPPPDAAREAAWHQFVRDHAAAHGWGKNVTERAQRAIRMLLGTQDTPGAAIRASDVLPLSLIRHPVRPVLDVLAAAGMLADDRIPPAVRVFHTQIAGLPDDMRHELGVWFDIARNGSPSPPRFLPRADSTVRSQLGFALPIIRSWARTHTSLREIGRDDVLAALPPSGSPRSCALQGLRSIFRILKARKLTFINPTARISVPTPEKQVPAPIDLTALRAALNSDDPTRAALAALLAFHAIRLWQLVALELTDVRDGRLFLPDRVVPLAEPVRVRMSAYLDYRQRTWPNTANPYLFVHYRNVNTTRAATPWWIRRRLGMPAQAIRQDRILDEAHATGGDIRQLCDLFGLSIAGAYRYTSSVDHPGIAEYEESTKE</sequence>
<keyword evidence="2" id="KW-1185">Reference proteome</keyword>
<dbReference type="RefSeq" id="WP_345390905.1">
    <property type="nucleotide sequence ID" value="NZ_BAABLA010000007.1"/>
</dbReference>
<gene>
    <name evidence="1" type="ORF">ACFQGD_11325</name>
</gene>
<organism evidence="1 2">
    <name type="scientific">Haloechinothrix salitolerans</name>
    <dbReference type="NCBI Taxonomy" id="926830"/>
    <lineage>
        <taxon>Bacteria</taxon>
        <taxon>Bacillati</taxon>
        <taxon>Actinomycetota</taxon>
        <taxon>Actinomycetes</taxon>
        <taxon>Pseudonocardiales</taxon>
        <taxon>Pseudonocardiaceae</taxon>
        <taxon>Haloechinothrix</taxon>
    </lineage>
</organism>
<comment type="caution">
    <text evidence="1">The sequence shown here is derived from an EMBL/GenBank/DDBJ whole genome shotgun (WGS) entry which is preliminary data.</text>
</comment>
<dbReference type="SUPFAM" id="SSF56349">
    <property type="entry name" value="DNA breaking-rejoining enzymes"/>
    <property type="match status" value="1"/>
</dbReference>
<protein>
    <recommendedName>
        <fullName evidence="3">Site-specific recombinase XerD</fullName>
    </recommendedName>
</protein>
<dbReference type="Proteomes" id="UP001596337">
    <property type="component" value="Unassembled WGS sequence"/>
</dbReference>
<proteinExistence type="predicted"/>
<evidence type="ECO:0000313" key="2">
    <source>
        <dbReference type="Proteomes" id="UP001596337"/>
    </source>
</evidence>
<dbReference type="SUPFAM" id="SSF48695">
    <property type="entry name" value="Multiheme cytochromes"/>
    <property type="match status" value="1"/>
</dbReference>